<evidence type="ECO:0000259" key="5">
    <source>
        <dbReference type="Pfam" id="PF13087"/>
    </source>
</evidence>
<dbReference type="GO" id="GO:0043139">
    <property type="term" value="F:5'-3' DNA helicase activity"/>
    <property type="evidence" value="ECO:0007669"/>
    <property type="project" value="TreeGrafter"/>
</dbReference>
<evidence type="ECO:0000256" key="3">
    <source>
        <dbReference type="ARBA" id="ARBA00022806"/>
    </source>
</evidence>
<gene>
    <name evidence="6" type="ORF">FGG08_002000</name>
</gene>
<evidence type="ECO:0000256" key="2">
    <source>
        <dbReference type="ARBA" id="ARBA00022801"/>
    </source>
</evidence>
<evidence type="ECO:0000313" key="6">
    <source>
        <dbReference type="EMBL" id="KAH0543685.1"/>
    </source>
</evidence>
<dbReference type="GO" id="GO:0016787">
    <property type="term" value="F:hydrolase activity"/>
    <property type="evidence" value="ECO:0007669"/>
    <property type="project" value="UniProtKB-KW"/>
</dbReference>
<dbReference type="Proteomes" id="UP000698800">
    <property type="component" value="Unassembled WGS sequence"/>
</dbReference>
<evidence type="ECO:0000256" key="1">
    <source>
        <dbReference type="ARBA" id="ARBA00022741"/>
    </source>
</evidence>
<accession>A0A9P8IDN5</accession>
<dbReference type="InterPro" id="IPR027417">
    <property type="entry name" value="P-loop_NTPase"/>
</dbReference>
<dbReference type="Gene3D" id="3.40.50.300">
    <property type="entry name" value="P-loop containing nucleotide triphosphate hydrolases"/>
    <property type="match status" value="1"/>
</dbReference>
<reference evidence="6" key="1">
    <citation type="submission" date="2021-03" db="EMBL/GenBank/DDBJ databases">
        <title>Comparative genomics and phylogenomic investigation of the class Geoglossomycetes provide insights into ecological specialization and systematics.</title>
        <authorList>
            <person name="Melie T."/>
            <person name="Pirro S."/>
            <person name="Miller A.N."/>
            <person name="Quandt A."/>
        </authorList>
    </citation>
    <scope>NUCLEOTIDE SEQUENCE</scope>
    <source>
        <strain evidence="6">GBOQ0MN5Z8</strain>
    </source>
</reference>
<dbReference type="PANTHER" id="PTHR43788:SF8">
    <property type="entry name" value="DNA-BINDING PROTEIN SMUBP-2"/>
    <property type="match status" value="1"/>
</dbReference>
<keyword evidence="3" id="KW-0347">Helicase</keyword>
<dbReference type="EMBL" id="JAGHQL010000028">
    <property type="protein sequence ID" value="KAH0543685.1"/>
    <property type="molecule type" value="Genomic_DNA"/>
</dbReference>
<keyword evidence="7" id="KW-1185">Reference proteome</keyword>
<keyword evidence="1" id="KW-0547">Nucleotide-binding</keyword>
<dbReference type="GO" id="GO:0005524">
    <property type="term" value="F:ATP binding"/>
    <property type="evidence" value="ECO:0007669"/>
    <property type="project" value="UniProtKB-KW"/>
</dbReference>
<dbReference type="PANTHER" id="PTHR43788">
    <property type="entry name" value="DNA2/NAM7 HELICASE FAMILY MEMBER"/>
    <property type="match status" value="1"/>
</dbReference>
<dbReference type="SUPFAM" id="SSF52540">
    <property type="entry name" value="P-loop containing nucleoside triphosphate hydrolases"/>
    <property type="match status" value="1"/>
</dbReference>
<keyword evidence="4" id="KW-0067">ATP-binding</keyword>
<dbReference type="OrthoDB" id="6513042at2759"/>
<evidence type="ECO:0000256" key="4">
    <source>
        <dbReference type="ARBA" id="ARBA00022840"/>
    </source>
</evidence>
<sequence length="104" mass="11845">MLNIALDMNIRGQQVAILTPYAAQRVRHIRALETTTVDNPELYNVVISTVNKFQSQEVDIVLLDLVIQFKQNSVLGFMKDYNWLNVATSCTRDVLIILGDDSKY</sequence>
<comment type="caution">
    <text evidence="6">The sequence shown here is derived from an EMBL/GenBank/DDBJ whole genome shotgun (WGS) entry which is preliminary data.</text>
</comment>
<dbReference type="InterPro" id="IPR041679">
    <property type="entry name" value="DNA2/NAM7-like_C"/>
</dbReference>
<name>A0A9P8IDN5_9PEZI</name>
<proteinExistence type="predicted"/>
<organism evidence="6 7">
    <name type="scientific">Glutinoglossum americanum</name>
    <dbReference type="NCBI Taxonomy" id="1670608"/>
    <lineage>
        <taxon>Eukaryota</taxon>
        <taxon>Fungi</taxon>
        <taxon>Dikarya</taxon>
        <taxon>Ascomycota</taxon>
        <taxon>Pezizomycotina</taxon>
        <taxon>Geoglossomycetes</taxon>
        <taxon>Geoglossales</taxon>
        <taxon>Geoglossaceae</taxon>
        <taxon>Glutinoglossum</taxon>
    </lineage>
</organism>
<dbReference type="AlphaFoldDB" id="A0A9P8IDN5"/>
<dbReference type="Pfam" id="PF13087">
    <property type="entry name" value="AAA_12"/>
    <property type="match status" value="1"/>
</dbReference>
<dbReference type="InterPro" id="IPR050534">
    <property type="entry name" value="Coronavir_polyprotein_1ab"/>
</dbReference>
<evidence type="ECO:0000313" key="7">
    <source>
        <dbReference type="Proteomes" id="UP000698800"/>
    </source>
</evidence>
<feature type="domain" description="DNA2/NAM7 helicase-like C-terminal" evidence="5">
    <location>
        <begin position="12"/>
        <end position="101"/>
    </location>
</feature>
<keyword evidence="2" id="KW-0378">Hydrolase</keyword>
<protein>
    <recommendedName>
        <fullName evidence="5">DNA2/NAM7 helicase-like C-terminal domain-containing protein</fullName>
    </recommendedName>
</protein>